<dbReference type="SMART" id="SM00320">
    <property type="entry name" value="WD40"/>
    <property type="match status" value="2"/>
</dbReference>
<comment type="similarity">
    <text evidence="3">Belongs to the WD repeat PROPPIN family.</text>
</comment>
<comment type="caution">
    <text evidence="4">The sequence shown here is derived from an EMBL/GenBank/DDBJ whole genome shotgun (WGS) entry which is preliminary data.</text>
</comment>
<evidence type="ECO:0000313" key="4">
    <source>
        <dbReference type="EMBL" id="KAL0477468.1"/>
    </source>
</evidence>
<dbReference type="InterPro" id="IPR001680">
    <property type="entry name" value="WD40_rpt"/>
</dbReference>
<dbReference type="PANTHER" id="PTHR11227">
    <property type="entry name" value="WD-REPEAT PROTEIN INTERACTING WITH PHOSPHOINOSIDES WIPI -RELATED"/>
    <property type="match status" value="1"/>
</dbReference>
<accession>A0AAW2YJB2</accession>
<evidence type="ECO:0000256" key="1">
    <source>
        <dbReference type="ARBA" id="ARBA00022574"/>
    </source>
</evidence>
<dbReference type="EMBL" id="JAOPGA020000178">
    <property type="protein sequence ID" value="KAL0477468.1"/>
    <property type="molecule type" value="Genomic_DNA"/>
</dbReference>
<name>A0AAW2YJB2_9EUKA</name>
<dbReference type="SUPFAM" id="SSF50978">
    <property type="entry name" value="WD40 repeat-like"/>
    <property type="match status" value="1"/>
</dbReference>
<protein>
    <submittedName>
        <fullName evidence="4">WD repeat-containing protein</fullName>
    </submittedName>
</protein>
<evidence type="ECO:0000256" key="3">
    <source>
        <dbReference type="ARBA" id="ARBA00025740"/>
    </source>
</evidence>
<dbReference type="InterPro" id="IPR036322">
    <property type="entry name" value="WD40_repeat_dom_sf"/>
</dbReference>
<evidence type="ECO:0000256" key="2">
    <source>
        <dbReference type="ARBA" id="ARBA00022737"/>
    </source>
</evidence>
<dbReference type="GO" id="GO:0005737">
    <property type="term" value="C:cytoplasm"/>
    <property type="evidence" value="ECO:0007669"/>
    <property type="project" value="UniProtKB-ARBA"/>
</dbReference>
<keyword evidence="2" id="KW-0677">Repeat</keyword>
<dbReference type="Proteomes" id="UP001431209">
    <property type="component" value="Unassembled WGS sequence"/>
</dbReference>
<reference evidence="4 5" key="1">
    <citation type="submission" date="2024-03" db="EMBL/GenBank/DDBJ databases">
        <title>The Acrasis kona genome and developmental transcriptomes reveal deep origins of eukaryotic multicellular pathways.</title>
        <authorList>
            <person name="Sheikh S."/>
            <person name="Fu C.-J."/>
            <person name="Brown M.W."/>
            <person name="Baldauf S.L."/>
        </authorList>
    </citation>
    <scope>NUCLEOTIDE SEQUENCE [LARGE SCALE GENOMIC DNA]</scope>
    <source>
        <strain evidence="4 5">ATCC MYA-3509</strain>
    </source>
</reference>
<dbReference type="InterPro" id="IPR048720">
    <property type="entry name" value="PROPPIN"/>
</dbReference>
<organism evidence="4 5">
    <name type="scientific">Acrasis kona</name>
    <dbReference type="NCBI Taxonomy" id="1008807"/>
    <lineage>
        <taxon>Eukaryota</taxon>
        <taxon>Discoba</taxon>
        <taxon>Heterolobosea</taxon>
        <taxon>Tetramitia</taxon>
        <taxon>Eutetramitia</taxon>
        <taxon>Acrasidae</taxon>
        <taxon>Acrasis</taxon>
    </lineage>
</organism>
<dbReference type="InterPro" id="IPR015943">
    <property type="entry name" value="WD40/YVTN_repeat-like_dom_sf"/>
</dbReference>
<dbReference type="Pfam" id="PF21032">
    <property type="entry name" value="PROPPIN"/>
    <property type="match status" value="1"/>
</dbReference>
<dbReference type="AlphaFoldDB" id="A0AAW2YJB2"/>
<keyword evidence="1" id="KW-0853">WD repeat</keyword>
<proteinExistence type="inferred from homology"/>
<gene>
    <name evidence="4" type="ORF">AKO1_005695</name>
</gene>
<dbReference type="Gene3D" id="2.130.10.10">
    <property type="entry name" value="YVTN repeat-like/Quinoprotein amine dehydrogenase"/>
    <property type="match status" value="1"/>
</dbReference>
<evidence type="ECO:0000313" key="5">
    <source>
        <dbReference type="Proteomes" id="UP001431209"/>
    </source>
</evidence>
<keyword evidence="5" id="KW-1185">Reference proteome</keyword>
<sequence length="359" mass="39574">MNVLADNNLTEGDQVANKGDQKTQIQCFNFNQTNSLFSVGTNTGFFVFSTNPFKERTRNIFRTNSEAGGIGIAELLFSSNIFALVGGGANPAFPPDRLVLWDDQQKKCLIETEVMSKKNIKAVRLQKNLMVVVLEDNVRVYDHEINERSRRETIKNPKGIIALSPDTDSIVMAIPHVEKGVVRVDLITAEKTTHIKAHETEIACLALNRDGSRLATCSEKGTLIRIFDTDTGEKLQEVRRGSKLATIYSISFSADSNYICCCSATGTVHLWAIDSKGKKNRTSSFSFISSIVPVGYVSSQWSMAEYRGLEGPALCSFGGDSSTVYVITAKGEFLTIKFDLQKGEAKLEATHQLDKFVSS</sequence>